<reference evidence="1 2" key="1">
    <citation type="submission" date="2021-01" db="EMBL/GenBank/DDBJ databases">
        <title>Chromosome-level genome assembly of a human fungal pathogen reveals clustering of transcriptionally co-regulated genes.</title>
        <authorList>
            <person name="Voorhies M."/>
            <person name="Cohen S."/>
            <person name="Shea T.P."/>
            <person name="Petrus S."/>
            <person name="Munoz J.F."/>
            <person name="Poplawski S."/>
            <person name="Goldman W.E."/>
            <person name="Michael T."/>
            <person name="Cuomo C.A."/>
            <person name="Sil A."/>
            <person name="Beyhan S."/>
        </authorList>
    </citation>
    <scope>NUCLEOTIDE SEQUENCE [LARGE SCALE GENOMIC DNA]</scope>
    <source>
        <strain evidence="1 2">G184AR</strain>
    </source>
</reference>
<dbReference type="AlphaFoldDB" id="A0A8H7YPK0"/>
<accession>A0A8H7YPK0</accession>
<name>A0A8H7YPK0_AJECA</name>
<proteinExistence type="predicted"/>
<dbReference type="EMBL" id="JAEVHI010000004">
    <property type="protein sequence ID" value="KAG5293430.1"/>
    <property type="molecule type" value="Genomic_DNA"/>
</dbReference>
<sequence length="118" mass="13151">MRNDTLYTSSRTSLKPASIKCCFCSRATFMRFPNFILASSIRASQRAVLGHFLSVGSSSEETHASYSCISIQPPGFRCWSARLYSMFQSFMLPPIPRAWIKSNASFGVYTHSLSTSST</sequence>
<dbReference type="Proteomes" id="UP000670092">
    <property type="component" value="Unassembled WGS sequence"/>
</dbReference>
<dbReference type="VEuPathDB" id="FungiDB:I7I52_04734"/>
<evidence type="ECO:0000313" key="2">
    <source>
        <dbReference type="Proteomes" id="UP000670092"/>
    </source>
</evidence>
<organism evidence="1 2">
    <name type="scientific">Ajellomyces capsulatus</name>
    <name type="common">Darling's disease fungus</name>
    <name type="synonym">Histoplasma capsulatum</name>
    <dbReference type="NCBI Taxonomy" id="5037"/>
    <lineage>
        <taxon>Eukaryota</taxon>
        <taxon>Fungi</taxon>
        <taxon>Dikarya</taxon>
        <taxon>Ascomycota</taxon>
        <taxon>Pezizomycotina</taxon>
        <taxon>Eurotiomycetes</taxon>
        <taxon>Eurotiomycetidae</taxon>
        <taxon>Onygenales</taxon>
        <taxon>Ajellomycetaceae</taxon>
        <taxon>Histoplasma</taxon>
    </lineage>
</organism>
<evidence type="ECO:0000313" key="1">
    <source>
        <dbReference type="EMBL" id="KAG5293430.1"/>
    </source>
</evidence>
<gene>
    <name evidence="1" type="ORF">I7I52_04734</name>
</gene>
<protein>
    <submittedName>
        <fullName evidence="1">Uncharacterized protein</fullName>
    </submittedName>
</protein>
<comment type="caution">
    <text evidence="1">The sequence shown here is derived from an EMBL/GenBank/DDBJ whole genome shotgun (WGS) entry which is preliminary data.</text>
</comment>